<dbReference type="SUPFAM" id="SSF51658">
    <property type="entry name" value="Xylose isomerase-like"/>
    <property type="match status" value="1"/>
</dbReference>
<name>U5SAM0_9LACT</name>
<reference evidence="1 2" key="1">
    <citation type="journal article" date="2013" name="Genome Announc.">
        <title>Complete Genome Sequence of Carnobacterium gilichinskyi Strain WN1359T (DSM 27470T).</title>
        <authorList>
            <person name="Leonard M.T."/>
            <person name="Panayotova N."/>
            <person name="Farmerie W.G."/>
            <person name="Triplett E.W."/>
            <person name="Nicholson W.L."/>
        </authorList>
    </citation>
    <scope>NUCLEOTIDE SEQUENCE [LARGE SCALE GENOMIC DNA]</scope>
    <source>
        <strain evidence="1 2">WN1359</strain>
    </source>
</reference>
<organism evidence="1 2">
    <name type="scientific">Carnobacterium inhibens subsp. gilichinskyi</name>
    <dbReference type="NCBI Taxonomy" id="1266845"/>
    <lineage>
        <taxon>Bacteria</taxon>
        <taxon>Bacillati</taxon>
        <taxon>Bacillota</taxon>
        <taxon>Bacilli</taxon>
        <taxon>Lactobacillales</taxon>
        <taxon>Carnobacteriaceae</taxon>
        <taxon>Carnobacterium</taxon>
    </lineage>
</organism>
<accession>U5SAM0</accession>
<dbReference type="InterPro" id="IPR036237">
    <property type="entry name" value="Xyl_isomerase-like_sf"/>
</dbReference>
<dbReference type="RefSeq" id="WP_023178953.1">
    <property type="nucleotide sequence ID" value="NC_022606.1"/>
</dbReference>
<dbReference type="KEGG" id="caw:Q783_08895"/>
<sequence>MTTETIVVNMLVFDELVKEGKRQLDFFEGLSQLAIKKIEIRRDYIKEESEFKDLNEAAKKYGFELLYSVPELLYTDQMMTETELRLYAKEAYALGAKHLKFGAGYVKEVSTEDVVILNNVLNEYEINHFTIENGQESYSTADKLNQISIQLIEKGAAVSLTFDTGNFMYVHEDPVKNAKLLKTNVTYVHLKDIKAGTLEMTLLNEGDISIAEVLKAFPSDINTAIEYPCGHDPLDVLKKEIDKLTAIKEAIEKLR</sequence>
<dbReference type="EMBL" id="CP006812">
    <property type="protein sequence ID" value="AGY82300.1"/>
    <property type="molecule type" value="Genomic_DNA"/>
</dbReference>
<gene>
    <name evidence="1" type="ORF">Q783_08895</name>
</gene>
<dbReference type="Gene3D" id="3.20.20.150">
    <property type="entry name" value="Divalent-metal-dependent TIM barrel enzymes"/>
    <property type="match status" value="1"/>
</dbReference>
<dbReference type="Proteomes" id="UP000017469">
    <property type="component" value="Chromosome"/>
</dbReference>
<protein>
    <recommendedName>
        <fullName evidence="3">Sugar phosphate isomerase</fullName>
    </recommendedName>
</protein>
<evidence type="ECO:0008006" key="3">
    <source>
        <dbReference type="Google" id="ProtNLM"/>
    </source>
</evidence>
<dbReference type="eggNOG" id="COG1082">
    <property type="taxonomic scope" value="Bacteria"/>
</dbReference>
<dbReference type="HOGENOM" id="CLU_068005_1_0_9"/>
<dbReference type="STRING" id="1266845.Q783_08895"/>
<proteinExistence type="predicted"/>
<evidence type="ECO:0000313" key="2">
    <source>
        <dbReference type="Proteomes" id="UP000017469"/>
    </source>
</evidence>
<dbReference type="AlphaFoldDB" id="U5SAM0"/>
<dbReference type="PATRIC" id="fig|1266845.5.peg.1672"/>
<evidence type="ECO:0000313" key="1">
    <source>
        <dbReference type="EMBL" id="AGY82300.1"/>
    </source>
</evidence>